<reference evidence="1" key="1">
    <citation type="submission" date="2019-10" db="EMBL/GenBank/DDBJ databases">
        <authorList>
            <consortium name="Genoscope - CEA"/>
            <person name="William W."/>
        </authorList>
    </citation>
    <scope>NUCLEOTIDE SEQUENCE [LARGE SCALE GENOMIC DNA]</scope>
    <source>
        <strain evidence="1">BBR_PRJEB10992</strain>
    </source>
</reference>
<comment type="caution">
    <text evidence="1">The sequence shown here is derived from an EMBL/GenBank/DDBJ whole genome shotgun (WGS) entry which is preliminary data.</text>
</comment>
<proteinExistence type="predicted"/>
<name>A0A7Z9BJZ8_9CYAN</name>
<dbReference type="Proteomes" id="UP000184550">
    <property type="component" value="Unassembled WGS sequence"/>
</dbReference>
<organism evidence="1 2">
    <name type="scientific">Planktothrix serta PCC 8927</name>
    <dbReference type="NCBI Taxonomy" id="671068"/>
    <lineage>
        <taxon>Bacteria</taxon>
        <taxon>Bacillati</taxon>
        <taxon>Cyanobacteriota</taxon>
        <taxon>Cyanophyceae</taxon>
        <taxon>Oscillatoriophycideae</taxon>
        <taxon>Oscillatoriales</taxon>
        <taxon>Microcoleaceae</taxon>
        <taxon>Planktothrix</taxon>
    </lineage>
</organism>
<dbReference type="EMBL" id="CZCU02000122">
    <property type="protein sequence ID" value="VXD15468.1"/>
    <property type="molecule type" value="Genomic_DNA"/>
</dbReference>
<sequence>MKQPSQLTRLIWDFYRENQQELDQLQLLRNCKVFRRWGVLHIQCLTQEMGEAIAEVYSLIREPVSQMRLAPKIKISVKNITVAVFCVKPNQIMA</sequence>
<dbReference type="AlphaFoldDB" id="A0A7Z9BJZ8"/>
<protein>
    <recommendedName>
        <fullName evidence="3">Ribosomal protein L36</fullName>
    </recommendedName>
</protein>
<evidence type="ECO:0008006" key="3">
    <source>
        <dbReference type="Google" id="ProtNLM"/>
    </source>
</evidence>
<evidence type="ECO:0000313" key="1">
    <source>
        <dbReference type="EMBL" id="VXD15468.1"/>
    </source>
</evidence>
<evidence type="ECO:0000313" key="2">
    <source>
        <dbReference type="Proteomes" id="UP000184550"/>
    </source>
</evidence>
<keyword evidence="2" id="KW-1185">Reference proteome</keyword>
<gene>
    <name evidence="1" type="ORF">PL8927_480044</name>
</gene>
<dbReference type="OrthoDB" id="467253at2"/>
<dbReference type="RefSeq" id="WP_083619695.1">
    <property type="nucleotide sequence ID" value="NZ_LR734861.1"/>
</dbReference>
<accession>A0A7Z9BJZ8</accession>